<keyword evidence="3 7" id="KW-1133">Transmembrane helix</keyword>
<keyword evidence="5 7" id="KW-0456">Lyase</keyword>
<reference evidence="8 9" key="1">
    <citation type="submission" date="2023-09" db="EMBL/GenBank/DDBJ databases">
        <title>Thioclava shenzhenensis sp. nov., a multidrug resistant bacteria-antagonizing species isolated from coastal seawater.</title>
        <authorList>
            <person name="Long M."/>
        </authorList>
    </citation>
    <scope>NUCLEOTIDE SEQUENCE [LARGE SCALE GENOMIC DNA]</scope>
    <source>
        <strain evidence="8 9">FTW29</strain>
    </source>
</reference>
<comment type="similarity">
    <text evidence="7">Belongs to the transglycosylase MltG family.</text>
</comment>
<evidence type="ECO:0000256" key="7">
    <source>
        <dbReference type="HAMAP-Rule" id="MF_02065"/>
    </source>
</evidence>
<protein>
    <recommendedName>
        <fullName evidence="7">Endolytic murein transglycosylase</fullName>
        <ecNumber evidence="7">4.2.2.29</ecNumber>
    </recommendedName>
    <alternativeName>
        <fullName evidence="7">Peptidoglycan lytic transglycosylase</fullName>
    </alternativeName>
    <alternativeName>
        <fullName evidence="7">Peptidoglycan polymerization terminase</fullName>
    </alternativeName>
</protein>
<evidence type="ECO:0000256" key="2">
    <source>
        <dbReference type="ARBA" id="ARBA00022692"/>
    </source>
</evidence>
<keyword evidence="6 7" id="KW-0961">Cell wall biogenesis/degradation</keyword>
<dbReference type="CDD" id="cd08010">
    <property type="entry name" value="MltG_like"/>
    <property type="match status" value="1"/>
</dbReference>
<dbReference type="Pfam" id="PF02618">
    <property type="entry name" value="YceG"/>
    <property type="match status" value="1"/>
</dbReference>
<dbReference type="HAMAP" id="MF_02065">
    <property type="entry name" value="MltG"/>
    <property type="match status" value="1"/>
</dbReference>
<dbReference type="EMBL" id="CP135443">
    <property type="protein sequence ID" value="WRY33696.1"/>
    <property type="molecule type" value="Genomic_DNA"/>
</dbReference>
<dbReference type="PANTHER" id="PTHR30518">
    <property type="entry name" value="ENDOLYTIC MUREIN TRANSGLYCOSYLASE"/>
    <property type="match status" value="1"/>
</dbReference>
<evidence type="ECO:0000256" key="1">
    <source>
        <dbReference type="ARBA" id="ARBA00022475"/>
    </source>
</evidence>
<dbReference type="Gene3D" id="3.30.160.60">
    <property type="entry name" value="Classic Zinc Finger"/>
    <property type="match status" value="1"/>
</dbReference>
<keyword evidence="1 7" id="KW-1003">Cell membrane</keyword>
<comment type="catalytic activity">
    <reaction evidence="7">
        <text>a peptidoglycan chain = a peptidoglycan chain with N-acetyl-1,6-anhydromuramyl-[peptide] at the reducing end + a peptidoglycan chain with N-acetylglucosamine at the non-reducing end.</text>
        <dbReference type="EC" id="4.2.2.29"/>
    </reaction>
</comment>
<accession>A0ABZ1DY23</accession>
<evidence type="ECO:0000256" key="5">
    <source>
        <dbReference type="ARBA" id="ARBA00023239"/>
    </source>
</evidence>
<keyword evidence="4 7" id="KW-0472">Membrane</keyword>
<dbReference type="RefSeq" id="WP_339107469.1">
    <property type="nucleotide sequence ID" value="NZ_CP135443.1"/>
</dbReference>
<evidence type="ECO:0000256" key="6">
    <source>
        <dbReference type="ARBA" id="ARBA00023316"/>
    </source>
</evidence>
<evidence type="ECO:0000256" key="3">
    <source>
        <dbReference type="ARBA" id="ARBA00022989"/>
    </source>
</evidence>
<dbReference type="Proteomes" id="UP001623290">
    <property type="component" value="Chromosome"/>
</dbReference>
<evidence type="ECO:0000313" key="8">
    <source>
        <dbReference type="EMBL" id="WRY33696.1"/>
    </source>
</evidence>
<dbReference type="EC" id="4.2.2.29" evidence="7"/>
<name>A0ABZ1DY23_9RHOB</name>
<dbReference type="Gene3D" id="3.30.1490.480">
    <property type="entry name" value="Endolytic murein transglycosylase"/>
    <property type="match status" value="1"/>
</dbReference>
<keyword evidence="2 7" id="KW-0812">Transmembrane</keyword>
<dbReference type="InterPro" id="IPR003770">
    <property type="entry name" value="MLTG-like"/>
</dbReference>
<proteinExistence type="inferred from homology"/>
<organism evidence="8 9">
    <name type="scientific">Thioclava litoralis</name>
    <dbReference type="NCBI Taxonomy" id="3076557"/>
    <lineage>
        <taxon>Bacteria</taxon>
        <taxon>Pseudomonadati</taxon>
        <taxon>Pseudomonadota</taxon>
        <taxon>Alphaproteobacteria</taxon>
        <taxon>Rhodobacterales</taxon>
        <taxon>Paracoccaceae</taxon>
        <taxon>Thioclava</taxon>
    </lineage>
</organism>
<keyword evidence="9" id="KW-1185">Reference proteome</keyword>
<dbReference type="NCBIfam" id="TIGR00247">
    <property type="entry name" value="endolytic transglycosylase MltG"/>
    <property type="match status" value="1"/>
</dbReference>
<keyword evidence="7" id="KW-0997">Cell inner membrane</keyword>
<evidence type="ECO:0000313" key="9">
    <source>
        <dbReference type="Proteomes" id="UP001623290"/>
    </source>
</evidence>
<feature type="site" description="Important for catalytic activity" evidence="7">
    <location>
        <position position="260"/>
    </location>
</feature>
<dbReference type="PANTHER" id="PTHR30518:SF2">
    <property type="entry name" value="ENDOLYTIC MUREIN TRANSGLYCOSYLASE"/>
    <property type="match status" value="1"/>
</dbReference>
<sequence>MWRNITSNFLTAMIVILVAVAGVVAWAKREYVSEGPLSQAICLRVDQGDSFVKVSDDLKAKGAISSGYIFRTGADYTEKDGKLKFGSYLIEPGSTMEDIVDQITRGGPSSCGSELIYRIGVNTQTLALRELDPATGIYEELAKYDPVADPEPDGFKELVDEKNITNHRVILAEGATSWHIVQALKSYDFLSGDVKEVPAEGSLAPQSYVVTKGEDRNALIAQMQTAQSEILNTAWANRAEGLPYKTPEEALTMASIVEKETGVTAERPEVASVFINRIEKGMRLQTDPTVIYGVTNGKGSLGRGLRQSELRANSPYNTYVIAGLPPTPIANPGKAAIEAALNPDSTDYLYFVADGTGGHAFASTLAEHNANVAKWRAIEAQRAKEAGGN</sequence>
<evidence type="ECO:0000256" key="4">
    <source>
        <dbReference type="ARBA" id="ARBA00023136"/>
    </source>
</evidence>
<comment type="function">
    <text evidence="7">Functions as a peptidoglycan terminase that cleaves nascent peptidoglycan strands endolytically to terminate their elongation.</text>
</comment>
<gene>
    <name evidence="7 8" type="primary">mltG</name>
    <name evidence="8" type="ORF">RPE78_13620</name>
</gene>